<feature type="compositionally biased region" description="Acidic residues" evidence="1">
    <location>
        <begin position="82"/>
        <end position="100"/>
    </location>
</feature>
<proteinExistence type="predicted"/>
<gene>
    <name evidence="2" type="ORF">PAXINDRAFT_157843</name>
</gene>
<evidence type="ECO:0000313" key="2">
    <source>
        <dbReference type="EMBL" id="KIJ09642.1"/>
    </source>
</evidence>
<dbReference type="Proteomes" id="UP000053647">
    <property type="component" value="Unassembled WGS sequence"/>
</dbReference>
<dbReference type="AlphaFoldDB" id="A0A0C9TPF6"/>
<name>A0A0C9TPF6_PAXIN</name>
<evidence type="ECO:0000256" key="1">
    <source>
        <dbReference type="SAM" id="MobiDB-lite"/>
    </source>
</evidence>
<dbReference type="OrthoDB" id="3262784at2759"/>
<reference evidence="3" key="2">
    <citation type="submission" date="2015-01" db="EMBL/GenBank/DDBJ databases">
        <title>Evolutionary Origins and Diversification of the Mycorrhizal Mutualists.</title>
        <authorList>
            <consortium name="DOE Joint Genome Institute"/>
            <consortium name="Mycorrhizal Genomics Consortium"/>
            <person name="Kohler A."/>
            <person name="Kuo A."/>
            <person name="Nagy L.G."/>
            <person name="Floudas D."/>
            <person name="Copeland A."/>
            <person name="Barry K.W."/>
            <person name="Cichocki N."/>
            <person name="Veneault-Fourrey C."/>
            <person name="LaButti K."/>
            <person name="Lindquist E.A."/>
            <person name="Lipzen A."/>
            <person name="Lundell T."/>
            <person name="Morin E."/>
            <person name="Murat C."/>
            <person name="Riley R."/>
            <person name="Ohm R."/>
            <person name="Sun H."/>
            <person name="Tunlid A."/>
            <person name="Henrissat B."/>
            <person name="Grigoriev I.V."/>
            <person name="Hibbett D.S."/>
            <person name="Martin F."/>
        </authorList>
    </citation>
    <scope>NUCLEOTIDE SEQUENCE [LARGE SCALE GENOMIC DNA]</scope>
    <source>
        <strain evidence="3">ATCC 200175</strain>
    </source>
</reference>
<feature type="region of interest" description="Disordered" evidence="1">
    <location>
        <begin position="64"/>
        <end position="112"/>
    </location>
</feature>
<keyword evidence="3" id="KW-1185">Reference proteome</keyword>
<protein>
    <submittedName>
        <fullName evidence="2">Uncharacterized protein</fullName>
    </submittedName>
</protein>
<dbReference type="EMBL" id="KN819445">
    <property type="protein sequence ID" value="KIJ09642.1"/>
    <property type="molecule type" value="Genomic_DNA"/>
</dbReference>
<evidence type="ECO:0000313" key="3">
    <source>
        <dbReference type="Proteomes" id="UP000053647"/>
    </source>
</evidence>
<accession>A0A0C9TPF6</accession>
<organism evidence="2 3">
    <name type="scientific">Paxillus involutus ATCC 200175</name>
    <dbReference type="NCBI Taxonomy" id="664439"/>
    <lineage>
        <taxon>Eukaryota</taxon>
        <taxon>Fungi</taxon>
        <taxon>Dikarya</taxon>
        <taxon>Basidiomycota</taxon>
        <taxon>Agaricomycotina</taxon>
        <taxon>Agaricomycetes</taxon>
        <taxon>Agaricomycetidae</taxon>
        <taxon>Boletales</taxon>
        <taxon>Paxilineae</taxon>
        <taxon>Paxillaceae</taxon>
        <taxon>Paxillus</taxon>
    </lineage>
</organism>
<dbReference type="HOGENOM" id="CLU_1111689_0_0_1"/>
<reference evidence="2 3" key="1">
    <citation type="submission" date="2014-06" db="EMBL/GenBank/DDBJ databases">
        <authorList>
            <consortium name="DOE Joint Genome Institute"/>
            <person name="Kuo A."/>
            <person name="Kohler A."/>
            <person name="Nagy L.G."/>
            <person name="Floudas D."/>
            <person name="Copeland A."/>
            <person name="Barry K.W."/>
            <person name="Cichocki N."/>
            <person name="Veneault-Fourrey C."/>
            <person name="LaButti K."/>
            <person name="Lindquist E.A."/>
            <person name="Lipzen A."/>
            <person name="Lundell T."/>
            <person name="Morin E."/>
            <person name="Murat C."/>
            <person name="Sun H."/>
            <person name="Tunlid A."/>
            <person name="Henrissat B."/>
            <person name="Grigoriev I.V."/>
            <person name="Hibbett D.S."/>
            <person name="Martin F."/>
            <person name="Nordberg H.P."/>
            <person name="Cantor M.N."/>
            <person name="Hua S.X."/>
        </authorList>
    </citation>
    <scope>NUCLEOTIDE SEQUENCE [LARGE SCALE GENOMIC DNA]</scope>
    <source>
        <strain evidence="2 3">ATCC 200175</strain>
    </source>
</reference>
<sequence>MEIEGICLGFAASAWWSHWAIFHALGAAPDPDKHDLFIEARAFPVVYDPDEDEAVIEEMELMATEAKSASSTHDGGHLAESDTSDEDAEDDKLTSDEENLEGAASGANNKKSRTGLSAVAKCQLHAIVVDVLRSDIRRKKMRKLIRQLCSEAYKHLVLVRGMEIRWNTTYAEMDRGIKLKPAVNYWVDQLDSGLRGKKKAAATRKKKLWHISHSEWELLERLCIVLKVRDSSFIHIIMFDAPDRTYMKQP</sequence>